<evidence type="ECO:0000256" key="4">
    <source>
        <dbReference type="PIRSR" id="PIRSR600101-1"/>
    </source>
</evidence>
<comment type="catalytic activity">
    <reaction evidence="3 6">
        <text>an N-terminal (5-L-glutamyl)-[peptide] + an alpha-amino acid = 5-L-glutamyl amino acid + an N-terminal L-alpha-aminoacyl-[peptide]</text>
        <dbReference type="Rhea" id="RHEA:23904"/>
        <dbReference type="Rhea" id="RHEA-COMP:9780"/>
        <dbReference type="Rhea" id="RHEA-COMP:9795"/>
        <dbReference type="ChEBI" id="CHEBI:77644"/>
        <dbReference type="ChEBI" id="CHEBI:78597"/>
        <dbReference type="ChEBI" id="CHEBI:78599"/>
        <dbReference type="ChEBI" id="CHEBI:78608"/>
        <dbReference type="EC" id="2.3.2.2"/>
    </reaction>
</comment>
<feature type="region of interest" description="Disordered" evidence="7">
    <location>
        <begin position="487"/>
        <end position="508"/>
    </location>
</feature>
<dbReference type="Gene3D" id="1.10.246.130">
    <property type="match status" value="1"/>
</dbReference>
<comment type="similarity">
    <text evidence="6">Belongs to the gamma-glutamyltransferase family.</text>
</comment>
<comment type="subunit">
    <text evidence="6">This enzyme consists of two polypeptide chains, which are synthesized in precursor form from a single polypeptide.</text>
</comment>
<dbReference type="AlphaFoldDB" id="A0A5C5VFJ7"/>
<keyword evidence="6" id="KW-0865">Zymogen</keyword>
<comment type="PTM">
    <text evidence="6">Cleaved by autocatalysis into a large and a small subunit.</text>
</comment>
<dbReference type="EMBL" id="SIHJ01000001">
    <property type="protein sequence ID" value="TWT36881.1"/>
    <property type="molecule type" value="Genomic_DNA"/>
</dbReference>
<keyword evidence="6 9" id="KW-0808">Transferase</keyword>
<keyword evidence="10" id="KW-1185">Reference proteome</keyword>
<gene>
    <name evidence="9" type="primary">ywrD</name>
    <name evidence="9" type="ORF">KOR34_18260</name>
</gene>
<reference evidence="9 10" key="1">
    <citation type="submission" date="2019-02" db="EMBL/GenBank/DDBJ databases">
        <title>Deep-cultivation of Planctomycetes and their phenomic and genomic characterization uncovers novel biology.</title>
        <authorList>
            <person name="Wiegand S."/>
            <person name="Jogler M."/>
            <person name="Boedeker C."/>
            <person name="Pinto D."/>
            <person name="Vollmers J."/>
            <person name="Rivas-Marin E."/>
            <person name="Kohn T."/>
            <person name="Peeters S.H."/>
            <person name="Heuer A."/>
            <person name="Rast P."/>
            <person name="Oberbeckmann S."/>
            <person name="Bunk B."/>
            <person name="Jeske O."/>
            <person name="Meyerdierks A."/>
            <person name="Storesund J.E."/>
            <person name="Kallscheuer N."/>
            <person name="Luecker S."/>
            <person name="Lage O.M."/>
            <person name="Pohl T."/>
            <person name="Merkel B.J."/>
            <person name="Hornburger P."/>
            <person name="Mueller R.-W."/>
            <person name="Bruemmer F."/>
            <person name="Labrenz M."/>
            <person name="Spormann A.M."/>
            <person name="Op Den Camp H."/>
            <person name="Overmann J."/>
            <person name="Amann R."/>
            <person name="Jetten M.S.M."/>
            <person name="Mascher T."/>
            <person name="Medema M.H."/>
            <person name="Devos D.P."/>
            <person name="Kaster A.-K."/>
            <person name="Ovreas L."/>
            <person name="Rohde M."/>
            <person name="Galperin M.Y."/>
            <person name="Jogler C."/>
        </authorList>
    </citation>
    <scope>NUCLEOTIDE SEQUENCE [LARGE SCALE GENOMIC DNA]</scope>
    <source>
        <strain evidence="9 10">KOR34</strain>
    </source>
</reference>
<name>A0A5C5VFJ7_9BACT</name>
<dbReference type="EC" id="3.4.19.13" evidence="6"/>
<dbReference type="NCBIfam" id="TIGR00066">
    <property type="entry name" value="g_glut_trans"/>
    <property type="match status" value="1"/>
</dbReference>
<dbReference type="UniPathway" id="UPA00204"/>
<evidence type="ECO:0000256" key="1">
    <source>
        <dbReference type="ARBA" id="ARBA00001049"/>
    </source>
</evidence>
<dbReference type="PRINTS" id="PR01210">
    <property type="entry name" value="GGTRANSPTASE"/>
</dbReference>
<dbReference type="Proteomes" id="UP000316714">
    <property type="component" value="Unassembled WGS sequence"/>
</dbReference>
<dbReference type="InterPro" id="IPR052896">
    <property type="entry name" value="GGT-like_enzyme"/>
</dbReference>
<feature type="signal peptide" evidence="8">
    <location>
        <begin position="1"/>
        <end position="21"/>
    </location>
</feature>
<feature type="chain" id="PRO_5023055546" description="Glutathione hydrolase proenzyme" evidence="8">
    <location>
        <begin position="22"/>
        <end position="567"/>
    </location>
</feature>
<evidence type="ECO:0000313" key="10">
    <source>
        <dbReference type="Proteomes" id="UP000316714"/>
    </source>
</evidence>
<dbReference type="InterPro" id="IPR029055">
    <property type="entry name" value="Ntn_hydrolases_N"/>
</dbReference>
<proteinExistence type="inferred from homology"/>
<dbReference type="GO" id="GO:0103068">
    <property type="term" value="F:leukotriene C4 gamma-glutamyl transferase activity"/>
    <property type="evidence" value="ECO:0007669"/>
    <property type="project" value="UniProtKB-EC"/>
</dbReference>
<dbReference type="PANTHER" id="PTHR43881:SF1">
    <property type="entry name" value="GAMMA-GLUTAMYLTRANSPEPTIDASE (AFU_ORTHOLOGUE AFUA_4G13580)"/>
    <property type="match status" value="1"/>
</dbReference>
<dbReference type="PANTHER" id="PTHR43881">
    <property type="entry name" value="GAMMA-GLUTAMYLTRANSPEPTIDASE (AFU_ORTHOLOGUE AFUA_4G13580)"/>
    <property type="match status" value="1"/>
</dbReference>
<dbReference type="SUPFAM" id="SSF56235">
    <property type="entry name" value="N-terminal nucleophile aminohydrolases (Ntn hydrolases)"/>
    <property type="match status" value="1"/>
</dbReference>
<dbReference type="InterPro" id="IPR000101">
    <property type="entry name" value="GGT_peptidase"/>
</dbReference>
<dbReference type="OrthoDB" id="9781342at2"/>
<comment type="catalytic activity">
    <reaction evidence="2 6">
        <text>glutathione + H2O = L-cysteinylglycine + L-glutamate</text>
        <dbReference type="Rhea" id="RHEA:28807"/>
        <dbReference type="ChEBI" id="CHEBI:15377"/>
        <dbReference type="ChEBI" id="CHEBI:29985"/>
        <dbReference type="ChEBI" id="CHEBI:57925"/>
        <dbReference type="ChEBI" id="CHEBI:61694"/>
        <dbReference type="EC" id="3.4.19.13"/>
    </reaction>
</comment>
<dbReference type="GO" id="GO:0006751">
    <property type="term" value="P:glutathione catabolic process"/>
    <property type="evidence" value="ECO:0007669"/>
    <property type="project" value="UniProtKB-UniRule"/>
</dbReference>
<keyword evidence="6" id="KW-0378">Hydrolase</keyword>
<protein>
    <recommendedName>
        <fullName evidence="6">Glutathione hydrolase proenzyme</fullName>
        <ecNumber evidence="6">2.3.2.2</ecNumber>
        <ecNumber evidence="6">3.4.19.13</ecNumber>
    </recommendedName>
    <component>
        <recommendedName>
            <fullName evidence="6">Glutathione hydrolase large chain</fullName>
        </recommendedName>
    </component>
    <component>
        <recommendedName>
            <fullName evidence="6">Glutathione hydrolase small chain</fullName>
        </recommendedName>
    </component>
</protein>
<evidence type="ECO:0000256" key="5">
    <source>
        <dbReference type="PIRSR" id="PIRSR600101-2"/>
    </source>
</evidence>
<evidence type="ECO:0000313" key="9">
    <source>
        <dbReference type="EMBL" id="TWT36881.1"/>
    </source>
</evidence>
<evidence type="ECO:0000256" key="3">
    <source>
        <dbReference type="ARBA" id="ARBA00047417"/>
    </source>
</evidence>
<sequence length="567" mass="60436" precursor="true">MPRPLALVCLMTLYVPLCGRAADRPSGRDFVTRSPAVSRHGMAATSQPLASLAAVDILRAGGNAVDAAIAANAVLCVTEPTSCGLGGDLFAIVWDAKSQQLYGLNGSGRSPKSLTAEVFKEQGLTSIPSYGPLPITVPGCVDGWIILHERFGKLPLSEVLTPAIRCAEDGFPVTEVIAGYWKAGVAAHREHPGFMEVFAPDGEAPAHGQTFKNPALGQTLRAIAAGGADAFYRGDIADVIDRFMRDIGGYLRREDLAAHRSEWVEPVGVDYHGCRVWELPPNGQGIAALQMLQVLKGADLAAAGFGSADHLHFLVEAKKLAFADRAKFYADPDFSKAPVDALISPEYGARRYAQISPTSAGAAYEPGNPALRDGDTVYLTTADQDRNMVSLIQSNYRGFGAGPCPPGLGFCLQDRGELFDLTPGRANSYAPGKRPFHTIIPAFVTKEGRPLMSFGVMGGDMQPQGHVQILLNLFEFGMGLQEAGDAPRVRHAGSPTPTGDPAEPNGGTVLLETGYNADTIEELRRRGHQTADGDGSFGGYQAIWYDQEQNVYFGATESRKDGVALGY</sequence>
<accession>A0A5C5VFJ7</accession>
<dbReference type="RefSeq" id="WP_146564165.1">
    <property type="nucleotide sequence ID" value="NZ_SIHJ01000001.1"/>
</dbReference>
<dbReference type="GO" id="GO:0006750">
    <property type="term" value="P:glutathione biosynthetic process"/>
    <property type="evidence" value="ECO:0007669"/>
    <property type="project" value="UniProtKB-KW"/>
</dbReference>
<keyword evidence="6" id="KW-0317">Glutathione biosynthesis</keyword>
<feature type="active site" description="Nucleophile" evidence="4">
    <location>
        <position position="376"/>
    </location>
</feature>
<comment type="caution">
    <text evidence="9">The sequence shown here is derived from an EMBL/GenBank/DDBJ whole genome shotgun (WGS) entry which is preliminary data.</text>
</comment>
<keyword evidence="8" id="KW-0732">Signal</keyword>
<evidence type="ECO:0000256" key="6">
    <source>
        <dbReference type="RuleBase" id="RU368036"/>
    </source>
</evidence>
<organism evidence="9 10">
    <name type="scientific">Posidoniimonas corsicana</name>
    <dbReference type="NCBI Taxonomy" id="1938618"/>
    <lineage>
        <taxon>Bacteria</taxon>
        <taxon>Pseudomonadati</taxon>
        <taxon>Planctomycetota</taxon>
        <taxon>Planctomycetia</taxon>
        <taxon>Pirellulales</taxon>
        <taxon>Lacipirellulaceae</taxon>
        <taxon>Posidoniimonas</taxon>
    </lineage>
</organism>
<feature type="binding site" evidence="5">
    <location>
        <position position="459"/>
    </location>
    <ligand>
        <name>L-glutamate</name>
        <dbReference type="ChEBI" id="CHEBI:29985"/>
    </ligand>
</feature>
<comment type="pathway">
    <text evidence="6">Sulfur metabolism; glutathione metabolism.</text>
</comment>
<dbReference type="Gene3D" id="3.60.20.40">
    <property type="match status" value="1"/>
</dbReference>
<keyword evidence="6 9" id="KW-0012">Acyltransferase</keyword>
<dbReference type="EC" id="2.3.2.2" evidence="6"/>
<dbReference type="InterPro" id="IPR043137">
    <property type="entry name" value="GGT_ssub_C"/>
</dbReference>
<dbReference type="InterPro" id="IPR043138">
    <property type="entry name" value="GGT_lsub"/>
</dbReference>
<dbReference type="Pfam" id="PF01019">
    <property type="entry name" value="G_glu_transpept"/>
    <property type="match status" value="1"/>
</dbReference>
<dbReference type="GO" id="GO:0036374">
    <property type="term" value="F:glutathione hydrolase activity"/>
    <property type="evidence" value="ECO:0007669"/>
    <property type="project" value="UniProtKB-UniRule"/>
</dbReference>
<evidence type="ECO:0000256" key="7">
    <source>
        <dbReference type="SAM" id="MobiDB-lite"/>
    </source>
</evidence>
<evidence type="ECO:0000256" key="2">
    <source>
        <dbReference type="ARBA" id="ARBA00001089"/>
    </source>
</evidence>
<evidence type="ECO:0000256" key="8">
    <source>
        <dbReference type="SAM" id="SignalP"/>
    </source>
</evidence>
<comment type="catalytic activity">
    <reaction evidence="1 6">
        <text>an S-substituted glutathione + H2O = an S-substituted L-cysteinylglycine + L-glutamate</text>
        <dbReference type="Rhea" id="RHEA:59468"/>
        <dbReference type="ChEBI" id="CHEBI:15377"/>
        <dbReference type="ChEBI" id="CHEBI:29985"/>
        <dbReference type="ChEBI" id="CHEBI:90779"/>
        <dbReference type="ChEBI" id="CHEBI:143103"/>
        <dbReference type="EC" id="3.4.19.13"/>
    </reaction>
</comment>